<dbReference type="Proteomes" id="UP000001027">
    <property type="component" value="Chromosome"/>
</dbReference>
<dbReference type="EMBL" id="BX640440">
    <property type="protein sequence ID" value="CAE31655.1"/>
    <property type="molecule type" value="Genomic_DNA"/>
</dbReference>
<gene>
    <name evidence="6" type="primary">livG</name>
    <name evidence="6" type="synonym">livF</name>
    <name evidence="6" type="ordered locus">BB1157</name>
</gene>
<dbReference type="CDD" id="cd03219">
    <property type="entry name" value="ABC_Mj1267_LivG_branched"/>
    <property type="match status" value="1"/>
</dbReference>
<evidence type="ECO:0000256" key="3">
    <source>
        <dbReference type="ARBA" id="ARBA00022741"/>
    </source>
</evidence>
<feature type="domain" description="ABC transporter" evidence="5">
    <location>
        <begin position="6"/>
        <end position="254"/>
    </location>
</feature>
<accession>A0A0H3LJ11</accession>
<evidence type="ECO:0000256" key="1">
    <source>
        <dbReference type="ARBA" id="ARBA00022448"/>
    </source>
</evidence>
<name>A0A0H3LJ11_BORBR</name>
<dbReference type="PANTHER" id="PTHR45772:SF7">
    <property type="entry name" value="AMINO ACID ABC TRANSPORTER ATP-BINDING PROTEIN"/>
    <property type="match status" value="1"/>
</dbReference>
<dbReference type="GO" id="GO:0015188">
    <property type="term" value="F:L-isoleucine transmembrane transporter activity"/>
    <property type="evidence" value="ECO:0007669"/>
    <property type="project" value="TreeGrafter"/>
</dbReference>
<dbReference type="AlphaFoldDB" id="A0A0H3LJ11"/>
<dbReference type="GeneID" id="93202698"/>
<dbReference type="GO" id="GO:0015192">
    <property type="term" value="F:L-phenylalanine transmembrane transporter activity"/>
    <property type="evidence" value="ECO:0007669"/>
    <property type="project" value="TreeGrafter"/>
</dbReference>
<keyword evidence="1" id="KW-0813">Transport</keyword>
<dbReference type="GO" id="GO:0015808">
    <property type="term" value="P:L-alanine transport"/>
    <property type="evidence" value="ECO:0007669"/>
    <property type="project" value="TreeGrafter"/>
</dbReference>
<dbReference type="Gene3D" id="3.40.50.300">
    <property type="entry name" value="P-loop containing nucleotide triphosphate hydrolases"/>
    <property type="match status" value="1"/>
</dbReference>
<dbReference type="SUPFAM" id="SSF52540">
    <property type="entry name" value="P-loop containing nucleoside triphosphate hydrolases"/>
    <property type="match status" value="1"/>
</dbReference>
<dbReference type="GO" id="GO:1903806">
    <property type="term" value="P:L-isoleucine import across plasma membrane"/>
    <property type="evidence" value="ECO:0007669"/>
    <property type="project" value="TreeGrafter"/>
</dbReference>
<dbReference type="GO" id="GO:0042941">
    <property type="term" value="P:D-alanine transmembrane transport"/>
    <property type="evidence" value="ECO:0007669"/>
    <property type="project" value="TreeGrafter"/>
</dbReference>
<reference evidence="6 7" key="1">
    <citation type="journal article" date="2003" name="Nat. Genet.">
        <title>Comparative analysis of the genome sequences of Bordetella pertussis, Bordetella parapertussis and Bordetella bronchiseptica.</title>
        <authorList>
            <person name="Parkhill J."/>
            <person name="Sebaihia M."/>
            <person name="Preston A."/>
            <person name="Murphy L.D."/>
            <person name="Thomson N.R."/>
            <person name="Harris D.E."/>
            <person name="Holden M.T.G."/>
            <person name="Churcher C.M."/>
            <person name="Bentley S.D."/>
            <person name="Mungall K.L."/>
            <person name="Cerdeno-Tarraga A.-M."/>
            <person name="Temple L."/>
            <person name="James K.D."/>
            <person name="Harris B."/>
            <person name="Quail M.A."/>
            <person name="Achtman M."/>
            <person name="Atkin R."/>
            <person name="Baker S."/>
            <person name="Basham D."/>
            <person name="Bason N."/>
            <person name="Cherevach I."/>
            <person name="Chillingworth T."/>
            <person name="Collins M."/>
            <person name="Cronin A."/>
            <person name="Davis P."/>
            <person name="Doggett J."/>
            <person name="Feltwell T."/>
            <person name="Goble A."/>
            <person name="Hamlin N."/>
            <person name="Hauser H."/>
            <person name="Holroyd S."/>
            <person name="Jagels K."/>
            <person name="Leather S."/>
            <person name="Moule S."/>
            <person name="Norberczak H."/>
            <person name="O'Neil S."/>
            <person name="Ormond D."/>
            <person name="Price C."/>
            <person name="Rabbinowitsch E."/>
            <person name="Rutter S."/>
            <person name="Sanders M."/>
            <person name="Saunders D."/>
            <person name="Seeger K."/>
            <person name="Sharp S."/>
            <person name="Simmonds M."/>
            <person name="Skelton J."/>
            <person name="Squares R."/>
            <person name="Squares S."/>
            <person name="Stevens K."/>
            <person name="Unwin L."/>
            <person name="Whitehead S."/>
            <person name="Barrell B.G."/>
            <person name="Maskell D.J."/>
        </authorList>
    </citation>
    <scope>NUCLEOTIDE SEQUENCE [LARGE SCALE GENOMIC DNA]</scope>
    <source>
        <strain evidence="6 7">ATCC BAA-588 / NCTC 13252 / RB50</strain>
    </source>
</reference>
<dbReference type="FunFam" id="3.40.50.300:FF:000421">
    <property type="entry name" value="Branched-chain amino acid ABC transporter ATP-binding protein"/>
    <property type="match status" value="1"/>
</dbReference>
<dbReference type="InterPro" id="IPR003439">
    <property type="entry name" value="ABC_transporter-like_ATP-bd"/>
</dbReference>
<dbReference type="PANTHER" id="PTHR45772">
    <property type="entry name" value="CONSERVED COMPONENT OF ABC TRANSPORTER FOR NATURAL AMINO ACIDS-RELATED"/>
    <property type="match status" value="1"/>
</dbReference>
<dbReference type="Pfam" id="PF12399">
    <property type="entry name" value="BCA_ABC_TP_C"/>
    <property type="match status" value="1"/>
</dbReference>
<evidence type="ECO:0000259" key="5">
    <source>
        <dbReference type="PROSITE" id="PS50893"/>
    </source>
</evidence>
<protein>
    <submittedName>
        <fullName evidence="6">High-affinity branched-chain amino acid transport ATP-binding protein</fullName>
    </submittedName>
</protein>
<keyword evidence="2" id="KW-0472">Membrane</keyword>
<evidence type="ECO:0000313" key="7">
    <source>
        <dbReference type="Proteomes" id="UP000001027"/>
    </source>
</evidence>
<evidence type="ECO:0000256" key="2">
    <source>
        <dbReference type="ARBA" id="ARBA00022475"/>
    </source>
</evidence>
<dbReference type="GO" id="GO:1903805">
    <property type="term" value="P:L-valine import across plasma membrane"/>
    <property type="evidence" value="ECO:0007669"/>
    <property type="project" value="TreeGrafter"/>
</dbReference>
<dbReference type="InterPro" id="IPR032823">
    <property type="entry name" value="BCA_ABC_TP_C"/>
</dbReference>
<dbReference type="SMART" id="SM00382">
    <property type="entry name" value="AAA"/>
    <property type="match status" value="1"/>
</dbReference>
<proteinExistence type="predicted"/>
<keyword evidence="3" id="KW-0547">Nucleotide-binding</keyword>
<dbReference type="HOGENOM" id="CLU_000604_1_2_4"/>
<dbReference type="GO" id="GO:0016887">
    <property type="term" value="F:ATP hydrolysis activity"/>
    <property type="evidence" value="ECO:0007669"/>
    <property type="project" value="InterPro"/>
</dbReference>
<dbReference type="KEGG" id="bbr:BB1157"/>
<dbReference type="GO" id="GO:0005886">
    <property type="term" value="C:plasma membrane"/>
    <property type="evidence" value="ECO:0007669"/>
    <property type="project" value="TreeGrafter"/>
</dbReference>
<dbReference type="PROSITE" id="PS50893">
    <property type="entry name" value="ABC_TRANSPORTER_2"/>
    <property type="match status" value="1"/>
</dbReference>
<dbReference type="GO" id="GO:0005304">
    <property type="term" value="F:L-valine transmembrane transporter activity"/>
    <property type="evidence" value="ECO:0007669"/>
    <property type="project" value="TreeGrafter"/>
</dbReference>
<dbReference type="GO" id="GO:0005524">
    <property type="term" value="F:ATP binding"/>
    <property type="evidence" value="ECO:0007669"/>
    <property type="project" value="UniProtKB-KW"/>
</dbReference>
<sequence>MTHPILEVARVTMRFGGIVALNDVSLQVRQGDIHAVIGPNGAGKSTLLNVITGIYRPTSGAVRLQGGQLDRLPPHRICRLGVCRTFQNTELFGEMSALENVQVGLHLAPPYGMAGALLHGPRYARGERALRAQAMELLELVGLAQDGDTPAAALPFGKQRRLEVARALATGPSLLLLDEPAAGLRAAEIEGLNDILLRVRRERGLSILVIDHVMALVMKISDRITVLNFGQKIAEGRPEEVRRSPAVIKAYLGERGRDAVLA</sequence>
<dbReference type="RefSeq" id="WP_010926060.1">
    <property type="nucleotide sequence ID" value="NC_002927.3"/>
</dbReference>
<organism evidence="6 7">
    <name type="scientific">Bordetella bronchiseptica (strain ATCC BAA-588 / NCTC 13252 / RB50)</name>
    <name type="common">Alcaligenes bronchisepticus</name>
    <dbReference type="NCBI Taxonomy" id="257310"/>
    <lineage>
        <taxon>Bacteria</taxon>
        <taxon>Pseudomonadati</taxon>
        <taxon>Pseudomonadota</taxon>
        <taxon>Betaproteobacteria</taxon>
        <taxon>Burkholderiales</taxon>
        <taxon>Alcaligenaceae</taxon>
        <taxon>Bordetella</taxon>
    </lineage>
</organism>
<keyword evidence="4 6" id="KW-0067">ATP-binding</keyword>
<dbReference type="eggNOG" id="COG0411">
    <property type="taxonomic scope" value="Bacteria"/>
</dbReference>
<evidence type="ECO:0000256" key="4">
    <source>
        <dbReference type="ARBA" id="ARBA00022840"/>
    </source>
</evidence>
<dbReference type="InterPro" id="IPR051120">
    <property type="entry name" value="ABC_AA/LPS_Transport"/>
</dbReference>
<evidence type="ECO:0000313" key="6">
    <source>
        <dbReference type="EMBL" id="CAE31655.1"/>
    </source>
</evidence>
<keyword evidence="2" id="KW-1003">Cell membrane</keyword>
<dbReference type="InterPro" id="IPR027417">
    <property type="entry name" value="P-loop_NTPase"/>
</dbReference>
<dbReference type="Pfam" id="PF00005">
    <property type="entry name" value="ABC_tran"/>
    <property type="match status" value="1"/>
</dbReference>
<dbReference type="InterPro" id="IPR003593">
    <property type="entry name" value="AAA+_ATPase"/>
</dbReference>